<name>A0A2M8D6M2_9BACT</name>
<organism evidence="1 2">
    <name type="scientific">Candidatus Yonathbacteria bacterium CG_4_9_14_0_8_um_filter_46_47</name>
    <dbReference type="NCBI Taxonomy" id="1975106"/>
    <lineage>
        <taxon>Bacteria</taxon>
        <taxon>Candidatus Yonathiibacteriota</taxon>
    </lineage>
</organism>
<evidence type="ECO:0000313" key="1">
    <source>
        <dbReference type="EMBL" id="PJB82618.1"/>
    </source>
</evidence>
<protein>
    <submittedName>
        <fullName evidence="1">Uncharacterized protein</fullName>
    </submittedName>
</protein>
<evidence type="ECO:0000313" key="2">
    <source>
        <dbReference type="Proteomes" id="UP000229236"/>
    </source>
</evidence>
<comment type="caution">
    <text evidence="1">The sequence shown here is derived from an EMBL/GenBank/DDBJ whole genome shotgun (WGS) entry which is preliminary data.</text>
</comment>
<dbReference type="Proteomes" id="UP000229236">
    <property type="component" value="Unassembled WGS sequence"/>
</dbReference>
<dbReference type="EMBL" id="PFTM01000056">
    <property type="protein sequence ID" value="PJB82618.1"/>
    <property type="molecule type" value="Genomic_DNA"/>
</dbReference>
<dbReference type="AlphaFoldDB" id="A0A2M8D6M2"/>
<sequence>MGSMERSIQNENGPNAAEAAILIQAMLQETMVQGSVDSEPERFRNILADLNSGAIAPFVAIAQARSIAASRQDYH</sequence>
<accession>A0A2M8D6M2</accession>
<reference evidence="2" key="1">
    <citation type="submission" date="2017-09" db="EMBL/GenBank/DDBJ databases">
        <title>Depth-based differentiation of microbial function through sediment-hosted aquifers and enrichment of novel symbionts in the deep terrestrial subsurface.</title>
        <authorList>
            <person name="Probst A.J."/>
            <person name="Ladd B."/>
            <person name="Jarett J.K."/>
            <person name="Geller-Mcgrath D.E."/>
            <person name="Sieber C.M.K."/>
            <person name="Emerson J.B."/>
            <person name="Anantharaman K."/>
            <person name="Thomas B.C."/>
            <person name="Malmstrom R."/>
            <person name="Stieglmeier M."/>
            <person name="Klingl A."/>
            <person name="Woyke T."/>
            <person name="Ryan C.M."/>
            <person name="Banfield J.F."/>
        </authorList>
    </citation>
    <scope>NUCLEOTIDE SEQUENCE [LARGE SCALE GENOMIC DNA]</scope>
</reference>
<gene>
    <name evidence="1" type="ORF">CO088_03150</name>
</gene>
<proteinExistence type="predicted"/>